<comment type="caution">
    <text evidence="1">The sequence shown here is derived from an EMBL/GenBank/DDBJ whole genome shotgun (WGS) entry which is preliminary data.</text>
</comment>
<dbReference type="Proteomes" id="UP000478052">
    <property type="component" value="Unassembled WGS sequence"/>
</dbReference>
<reference evidence="1 2" key="1">
    <citation type="submission" date="2019-08" db="EMBL/GenBank/DDBJ databases">
        <title>Whole genome of Aphis craccivora.</title>
        <authorList>
            <person name="Voronova N.V."/>
            <person name="Shulinski R.S."/>
            <person name="Bandarenka Y.V."/>
            <person name="Zhorov D.G."/>
            <person name="Warner D."/>
        </authorList>
    </citation>
    <scope>NUCLEOTIDE SEQUENCE [LARGE SCALE GENOMIC DNA]</scope>
    <source>
        <strain evidence="1">180601</strain>
        <tissue evidence="1">Whole Body</tissue>
    </source>
</reference>
<keyword evidence="2" id="KW-1185">Reference proteome</keyword>
<evidence type="ECO:0000313" key="1">
    <source>
        <dbReference type="EMBL" id="KAF0771424.1"/>
    </source>
</evidence>
<protein>
    <submittedName>
        <fullName evidence="1">MULE domain-containing protein</fullName>
    </submittedName>
</protein>
<evidence type="ECO:0000313" key="2">
    <source>
        <dbReference type="Proteomes" id="UP000478052"/>
    </source>
</evidence>
<accession>A0A6G0ZK88</accession>
<proteinExistence type="predicted"/>
<organism evidence="1 2">
    <name type="scientific">Aphis craccivora</name>
    <name type="common">Cowpea aphid</name>
    <dbReference type="NCBI Taxonomy" id="307492"/>
    <lineage>
        <taxon>Eukaryota</taxon>
        <taxon>Metazoa</taxon>
        <taxon>Ecdysozoa</taxon>
        <taxon>Arthropoda</taxon>
        <taxon>Hexapoda</taxon>
        <taxon>Insecta</taxon>
        <taxon>Pterygota</taxon>
        <taxon>Neoptera</taxon>
        <taxon>Paraneoptera</taxon>
        <taxon>Hemiptera</taxon>
        <taxon>Sternorrhyncha</taxon>
        <taxon>Aphidomorpha</taxon>
        <taxon>Aphidoidea</taxon>
        <taxon>Aphididae</taxon>
        <taxon>Aphidini</taxon>
        <taxon>Aphis</taxon>
        <taxon>Aphis</taxon>
    </lineage>
</organism>
<sequence>MIIINLNKNILSPKLFCFDCLKKKKKIITYINNYTQSLSKFCVNVSLSSTLNFYYDEKLKIDSSIQLINIRIDTSKYWSRCLVEQFNVIIYKTDIFTADYILETYYMLSESNYPSSLWVEYSTTCIRTTNRCEFIDSLKSNYLNNPETINLSVVVTIAPDNPKSVQKLEEKHCLDFIIYGMIKNKNNWHL</sequence>
<name>A0A6G0ZK88_APHCR</name>
<dbReference type="AlphaFoldDB" id="A0A6G0ZK88"/>
<gene>
    <name evidence="1" type="ORF">FWK35_00004975</name>
</gene>
<dbReference type="EMBL" id="VUJU01000298">
    <property type="protein sequence ID" value="KAF0771424.1"/>
    <property type="molecule type" value="Genomic_DNA"/>
</dbReference>